<proteinExistence type="predicted"/>
<dbReference type="AlphaFoldDB" id="A0A518EL79"/>
<evidence type="ECO:0000313" key="1">
    <source>
        <dbReference type="EMBL" id="QDV04844.1"/>
    </source>
</evidence>
<organism evidence="1 2">
    <name type="scientific">Saltatorellus ferox</name>
    <dbReference type="NCBI Taxonomy" id="2528018"/>
    <lineage>
        <taxon>Bacteria</taxon>
        <taxon>Pseudomonadati</taxon>
        <taxon>Planctomycetota</taxon>
        <taxon>Planctomycetia</taxon>
        <taxon>Planctomycetia incertae sedis</taxon>
        <taxon>Saltatorellus</taxon>
    </lineage>
</organism>
<gene>
    <name evidence="1" type="ORF">Poly30_03380</name>
</gene>
<dbReference type="EMBL" id="CP036434">
    <property type="protein sequence ID" value="QDV04844.1"/>
    <property type="molecule type" value="Genomic_DNA"/>
</dbReference>
<reference evidence="1 2" key="1">
    <citation type="submission" date="2019-02" db="EMBL/GenBank/DDBJ databases">
        <title>Deep-cultivation of Planctomycetes and their phenomic and genomic characterization uncovers novel biology.</title>
        <authorList>
            <person name="Wiegand S."/>
            <person name="Jogler M."/>
            <person name="Boedeker C."/>
            <person name="Pinto D."/>
            <person name="Vollmers J."/>
            <person name="Rivas-Marin E."/>
            <person name="Kohn T."/>
            <person name="Peeters S.H."/>
            <person name="Heuer A."/>
            <person name="Rast P."/>
            <person name="Oberbeckmann S."/>
            <person name="Bunk B."/>
            <person name="Jeske O."/>
            <person name="Meyerdierks A."/>
            <person name="Storesund J.E."/>
            <person name="Kallscheuer N."/>
            <person name="Luecker S."/>
            <person name="Lage O.M."/>
            <person name="Pohl T."/>
            <person name="Merkel B.J."/>
            <person name="Hornburger P."/>
            <person name="Mueller R.-W."/>
            <person name="Bruemmer F."/>
            <person name="Labrenz M."/>
            <person name="Spormann A.M."/>
            <person name="Op den Camp H."/>
            <person name="Overmann J."/>
            <person name="Amann R."/>
            <person name="Jetten M.S.M."/>
            <person name="Mascher T."/>
            <person name="Medema M.H."/>
            <person name="Devos D.P."/>
            <person name="Kaster A.-K."/>
            <person name="Ovreas L."/>
            <person name="Rohde M."/>
            <person name="Galperin M.Y."/>
            <person name="Jogler C."/>
        </authorList>
    </citation>
    <scope>NUCLEOTIDE SEQUENCE [LARGE SCALE GENOMIC DNA]</scope>
    <source>
        <strain evidence="1 2">Poly30</strain>
    </source>
</reference>
<name>A0A518EL79_9BACT</name>
<protein>
    <submittedName>
        <fullName evidence="1">Uncharacterized protein</fullName>
    </submittedName>
</protein>
<accession>A0A518EL79</accession>
<sequence length="90" mass="10082">MEWMDAIDLNHGHAMTERFIFHPDEPLSARVEIEQHATFERGEWSPAIRTTIRFSGTASAFSSSAGLVATESDRTVFSKVSERGIPRGFL</sequence>
<dbReference type="Proteomes" id="UP000320390">
    <property type="component" value="Chromosome"/>
</dbReference>
<evidence type="ECO:0000313" key="2">
    <source>
        <dbReference type="Proteomes" id="UP000320390"/>
    </source>
</evidence>
<keyword evidence="2" id="KW-1185">Reference proteome</keyword>